<dbReference type="OrthoDB" id="9781367at2"/>
<dbReference type="InterPro" id="IPR006543">
    <property type="entry name" value="Histidinol-phos"/>
</dbReference>
<sequence length="203" mass="22152">MALTPGIFLDKDGTLLCDVPYNVNPDRMRFEHGVEEGLRRLARLGWPLVVVSNQPGVAFGLFDIDALEAVRRRLAVMFRDAGATLTAMYCCPHRPAGYPGFEPCTCRKPAPGLLLRAAAEHGIDLARSWMVGDILDDVEAGARADCRTVLVHNGNETEWLDGPLRRPTLCVTDFDAAARAIEQRARLDDNAAERAAPGMPEAA</sequence>
<protein>
    <recommendedName>
        <fullName evidence="7">D,D-heptose 1,7-bisphosphate phosphatase</fullName>
    </recommendedName>
</protein>
<dbReference type="AlphaFoldDB" id="A0A4Q1HHM8"/>
<evidence type="ECO:0000256" key="1">
    <source>
        <dbReference type="ARBA" id="ARBA00004496"/>
    </source>
</evidence>
<comment type="similarity">
    <text evidence="2">Belongs to the GmhB family.</text>
</comment>
<accession>A0A4Q1HHM8</accession>
<keyword evidence="9" id="KW-1185">Reference proteome</keyword>
<dbReference type="InterPro" id="IPR004446">
    <property type="entry name" value="Heptose_bisP_phosphatase"/>
</dbReference>
<dbReference type="CDD" id="cd07503">
    <property type="entry name" value="HAD_HisB-N"/>
    <property type="match status" value="1"/>
</dbReference>
<keyword evidence="5 8" id="KW-0378">Hydrolase</keyword>
<keyword evidence="4" id="KW-0479">Metal-binding</keyword>
<dbReference type="GO" id="GO:0005737">
    <property type="term" value="C:cytoplasm"/>
    <property type="evidence" value="ECO:0007669"/>
    <property type="project" value="UniProtKB-SubCell"/>
</dbReference>
<evidence type="ECO:0000256" key="2">
    <source>
        <dbReference type="ARBA" id="ARBA00005628"/>
    </source>
</evidence>
<dbReference type="GO" id="GO:0046872">
    <property type="term" value="F:metal ion binding"/>
    <property type="evidence" value="ECO:0007669"/>
    <property type="project" value="UniProtKB-KW"/>
</dbReference>
<evidence type="ECO:0000256" key="7">
    <source>
        <dbReference type="ARBA" id="ARBA00031828"/>
    </source>
</evidence>
<dbReference type="Pfam" id="PF13242">
    <property type="entry name" value="Hydrolase_like"/>
    <property type="match status" value="1"/>
</dbReference>
<evidence type="ECO:0000256" key="5">
    <source>
        <dbReference type="ARBA" id="ARBA00022801"/>
    </source>
</evidence>
<dbReference type="InterPro" id="IPR036412">
    <property type="entry name" value="HAD-like_sf"/>
</dbReference>
<name>A0A4Q1HHM8_9BURK</name>
<evidence type="ECO:0000313" key="9">
    <source>
        <dbReference type="Proteomes" id="UP000290849"/>
    </source>
</evidence>
<comment type="caution">
    <text evidence="8">The sequence shown here is derived from an EMBL/GenBank/DDBJ whole genome shotgun (WGS) entry which is preliminary data.</text>
</comment>
<dbReference type="GO" id="GO:0005975">
    <property type="term" value="P:carbohydrate metabolic process"/>
    <property type="evidence" value="ECO:0007669"/>
    <property type="project" value="InterPro"/>
</dbReference>
<proteinExistence type="inferred from homology"/>
<dbReference type="EMBL" id="PYAL01000006">
    <property type="protein sequence ID" value="RXN86174.1"/>
    <property type="molecule type" value="Genomic_DNA"/>
</dbReference>
<dbReference type="NCBIfam" id="TIGR01656">
    <property type="entry name" value="Histidinol-ppas"/>
    <property type="match status" value="1"/>
</dbReference>
<dbReference type="RefSeq" id="WP_129152341.1">
    <property type="nucleotide sequence ID" value="NZ_JBHSDO010000017.1"/>
</dbReference>
<dbReference type="GO" id="GO:0016791">
    <property type="term" value="F:phosphatase activity"/>
    <property type="evidence" value="ECO:0007669"/>
    <property type="project" value="InterPro"/>
</dbReference>
<evidence type="ECO:0000256" key="4">
    <source>
        <dbReference type="ARBA" id="ARBA00022723"/>
    </source>
</evidence>
<dbReference type="InterPro" id="IPR006549">
    <property type="entry name" value="HAD-SF_hydro_IIIA"/>
</dbReference>
<gene>
    <name evidence="8" type="ORF">C7R54_20790</name>
</gene>
<dbReference type="PANTHER" id="PTHR42891">
    <property type="entry name" value="D-GLYCERO-BETA-D-MANNO-HEPTOSE-1,7-BISPHOSPHATE 7-PHOSPHATASE"/>
    <property type="match status" value="1"/>
</dbReference>
<evidence type="ECO:0000256" key="3">
    <source>
        <dbReference type="ARBA" id="ARBA00022490"/>
    </source>
</evidence>
<organism evidence="8 9">
    <name type="scientific">Achromobacter aloeverae</name>
    <dbReference type="NCBI Taxonomy" id="1750518"/>
    <lineage>
        <taxon>Bacteria</taxon>
        <taxon>Pseudomonadati</taxon>
        <taxon>Pseudomonadota</taxon>
        <taxon>Betaproteobacteria</taxon>
        <taxon>Burkholderiales</taxon>
        <taxon>Alcaligenaceae</taxon>
        <taxon>Achromobacter</taxon>
    </lineage>
</organism>
<dbReference type="InterPro" id="IPR023214">
    <property type="entry name" value="HAD_sf"/>
</dbReference>
<dbReference type="Proteomes" id="UP000290849">
    <property type="component" value="Unassembled WGS sequence"/>
</dbReference>
<keyword evidence="6" id="KW-0119">Carbohydrate metabolism</keyword>
<dbReference type="SUPFAM" id="SSF56784">
    <property type="entry name" value="HAD-like"/>
    <property type="match status" value="1"/>
</dbReference>
<reference evidence="8 9" key="1">
    <citation type="journal article" date="2017" name="Int. J. Syst. Evol. Microbiol.">
        <title>Achromobacter aloeverae sp. nov., isolated from the root of Aloe vera (L.) Burm.f.</title>
        <authorList>
            <person name="Kuncharoen N."/>
            <person name="Muramatsu Y."/>
            <person name="Shibata C."/>
            <person name="Kamakura Y."/>
            <person name="Nakagawa Y."/>
            <person name="Tanasupawat S."/>
        </authorList>
    </citation>
    <scope>NUCLEOTIDE SEQUENCE [LARGE SCALE GENOMIC DNA]</scope>
    <source>
        <strain evidence="8 9">AVA-1</strain>
    </source>
</reference>
<dbReference type="Gene3D" id="3.40.50.1000">
    <property type="entry name" value="HAD superfamily/HAD-like"/>
    <property type="match status" value="1"/>
</dbReference>
<comment type="subcellular location">
    <subcellularLocation>
        <location evidence="1">Cytoplasm</location>
    </subcellularLocation>
</comment>
<evidence type="ECO:0000256" key="6">
    <source>
        <dbReference type="ARBA" id="ARBA00023277"/>
    </source>
</evidence>
<keyword evidence="3" id="KW-0963">Cytoplasm</keyword>
<dbReference type="PANTHER" id="PTHR42891:SF1">
    <property type="entry name" value="D-GLYCERO-BETA-D-MANNO-HEPTOSE-1,7-BISPHOSPHATE 7-PHOSPHATASE"/>
    <property type="match status" value="1"/>
</dbReference>
<evidence type="ECO:0000313" key="8">
    <source>
        <dbReference type="EMBL" id="RXN86174.1"/>
    </source>
</evidence>
<dbReference type="NCBIfam" id="TIGR01662">
    <property type="entry name" value="HAD-SF-IIIA"/>
    <property type="match status" value="1"/>
</dbReference>